<gene>
    <name evidence="13" type="ORF">J437_LFUL014177</name>
</gene>
<keyword evidence="5 9" id="KW-0812">Transmembrane</keyword>
<feature type="transmembrane region" description="Helical" evidence="9">
    <location>
        <begin position="144"/>
        <end position="166"/>
    </location>
</feature>
<reference evidence="13" key="2">
    <citation type="submission" date="2017-10" db="EMBL/GenBank/DDBJ databases">
        <title>Ladona fulva Genome sequencing and assembly.</title>
        <authorList>
            <person name="Murali S."/>
            <person name="Richards S."/>
            <person name="Bandaranaike D."/>
            <person name="Bellair M."/>
            <person name="Blankenburg K."/>
            <person name="Chao H."/>
            <person name="Dinh H."/>
            <person name="Doddapaneni H."/>
            <person name="Dugan-Rocha S."/>
            <person name="Elkadiri S."/>
            <person name="Gnanaolivu R."/>
            <person name="Hernandez B."/>
            <person name="Skinner E."/>
            <person name="Javaid M."/>
            <person name="Lee S."/>
            <person name="Li M."/>
            <person name="Ming W."/>
            <person name="Munidasa M."/>
            <person name="Muniz J."/>
            <person name="Nguyen L."/>
            <person name="Hughes D."/>
            <person name="Osuji N."/>
            <person name="Pu L.-L."/>
            <person name="Puazo M."/>
            <person name="Qu C."/>
            <person name="Quiroz J."/>
            <person name="Raj R."/>
            <person name="Weissenberger G."/>
            <person name="Xin Y."/>
            <person name="Zou X."/>
            <person name="Han Y."/>
            <person name="Worley K."/>
            <person name="Muzny D."/>
            <person name="Gibbs R."/>
        </authorList>
    </citation>
    <scope>NUCLEOTIDE SEQUENCE</scope>
    <source>
        <strain evidence="13">Sampled in the wild</strain>
    </source>
</reference>
<evidence type="ECO:0000313" key="14">
    <source>
        <dbReference type="Proteomes" id="UP000792457"/>
    </source>
</evidence>
<reference evidence="13" key="1">
    <citation type="submission" date="2013-04" db="EMBL/GenBank/DDBJ databases">
        <authorList>
            <person name="Qu J."/>
            <person name="Murali S.C."/>
            <person name="Bandaranaike D."/>
            <person name="Bellair M."/>
            <person name="Blankenburg K."/>
            <person name="Chao H."/>
            <person name="Dinh H."/>
            <person name="Doddapaneni H."/>
            <person name="Downs B."/>
            <person name="Dugan-Rocha S."/>
            <person name="Elkadiri S."/>
            <person name="Gnanaolivu R.D."/>
            <person name="Hernandez B."/>
            <person name="Javaid M."/>
            <person name="Jayaseelan J.C."/>
            <person name="Lee S."/>
            <person name="Li M."/>
            <person name="Ming W."/>
            <person name="Munidasa M."/>
            <person name="Muniz J."/>
            <person name="Nguyen L."/>
            <person name="Ongeri F."/>
            <person name="Osuji N."/>
            <person name="Pu L.-L."/>
            <person name="Puazo M."/>
            <person name="Qu C."/>
            <person name="Quiroz J."/>
            <person name="Raj R."/>
            <person name="Weissenberger G."/>
            <person name="Xin Y."/>
            <person name="Zou X."/>
            <person name="Han Y."/>
            <person name="Richards S."/>
            <person name="Worley K."/>
            <person name="Muzny D."/>
            <person name="Gibbs R."/>
        </authorList>
    </citation>
    <scope>NUCLEOTIDE SEQUENCE</scope>
    <source>
        <strain evidence="13">Sampled in the wild</strain>
    </source>
</reference>
<dbReference type="InterPro" id="IPR013769">
    <property type="entry name" value="Band3_cytoplasmic_dom"/>
</dbReference>
<comment type="subcellular location">
    <subcellularLocation>
        <location evidence="1">Cell membrane</location>
        <topology evidence="1">Multi-pass membrane protein</topology>
    </subcellularLocation>
    <subcellularLocation>
        <location evidence="9">Membrane</location>
        <topology evidence="9">Multi-pass membrane protein</topology>
    </subcellularLocation>
</comment>
<dbReference type="GO" id="GO:0005452">
    <property type="term" value="F:solute:inorganic anion antiporter activity"/>
    <property type="evidence" value="ECO:0007669"/>
    <property type="project" value="InterPro"/>
</dbReference>
<feature type="transmembrane region" description="Helical" evidence="9">
    <location>
        <begin position="186"/>
        <end position="206"/>
    </location>
</feature>
<organism evidence="13 14">
    <name type="scientific">Ladona fulva</name>
    <name type="common">Scarce chaser dragonfly</name>
    <name type="synonym">Libellula fulva</name>
    <dbReference type="NCBI Taxonomy" id="123851"/>
    <lineage>
        <taxon>Eukaryota</taxon>
        <taxon>Metazoa</taxon>
        <taxon>Ecdysozoa</taxon>
        <taxon>Arthropoda</taxon>
        <taxon>Hexapoda</taxon>
        <taxon>Insecta</taxon>
        <taxon>Pterygota</taxon>
        <taxon>Palaeoptera</taxon>
        <taxon>Odonata</taxon>
        <taxon>Epiprocta</taxon>
        <taxon>Anisoptera</taxon>
        <taxon>Libelluloidea</taxon>
        <taxon>Libellulidae</taxon>
        <taxon>Ladona</taxon>
    </lineage>
</organism>
<evidence type="ECO:0000256" key="6">
    <source>
        <dbReference type="ARBA" id="ARBA00022989"/>
    </source>
</evidence>
<keyword evidence="3 9" id="KW-0813">Transport</keyword>
<evidence type="ECO:0000256" key="5">
    <source>
        <dbReference type="ARBA" id="ARBA00022692"/>
    </source>
</evidence>
<dbReference type="Pfam" id="PF07565">
    <property type="entry name" value="Band_3_cyto"/>
    <property type="match status" value="1"/>
</dbReference>
<evidence type="ECO:0000256" key="2">
    <source>
        <dbReference type="ARBA" id="ARBA00010993"/>
    </source>
</evidence>
<keyword evidence="7 9" id="KW-0406">Ion transport</keyword>
<evidence type="ECO:0000256" key="4">
    <source>
        <dbReference type="ARBA" id="ARBA00022475"/>
    </source>
</evidence>
<dbReference type="InterPro" id="IPR003020">
    <property type="entry name" value="HCO3_transpt_euk"/>
</dbReference>
<dbReference type="OrthoDB" id="1735926at2759"/>
<comment type="similarity">
    <text evidence="2 9">Belongs to the anion exchanger (TC 2.A.31) family.</text>
</comment>
<evidence type="ECO:0000256" key="3">
    <source>
        <dbReference type="ARBA" id="ARBA00022448"/>
    </source>
</evidence>
<dbReference type="GO" id="GO:0015701">
    <property type="term" value="P:bicarbonate transport"/>
    <property type="evidence" value="ECO:0007669"/>
    <property type="project" value="TreeGrafter"/>
</dbReference>
<evidence type="ECO:0000256" key="1">
    <source>
        <dbReference type="ARBA" id="ARBA00004651"/>
    </source>
</evidence>
<dbReference type="FunFam" id="1.10.287.570:FF:000001">
    <property type="entry name" value="Anion exchange protein"/>
    <property type="match status" value="1"/>
</dbReference>
<name>A0A8K0P6N1_LADFU</name>
<proteinExistence type="inferred from homology"/>
<dbReference type="AlphaFoldDB" id="A0A8K0P6N1"/>
<dbReference type="Gene3D" id="1.10.287.570">
    <property type="entry name" value="Helical hairpin bin"/>
    <property type="match status" value="1"/>
</dbReference>
<dbReference type="Pfam" id="PF00955">
    <property type="entry name" value="HCO3_cotransp"/>
    <property type="match status" value="1"/>
</dbReference>
<comment type="caution">
    <text evidence="9">Lacks conserved residue(s) required for the propagation of feature annotation.</text>
</comment>
<feature type="region of interest" description="Disordered" evidence="10">
    <location>
        <begin position="632"/>
        <end position="653"/>
    </location>
</feature>
<feature type="compositionally biased region" description="Acidic residues" evidence="10">
    <location>
        <begin position="632"/>
        <end position="644"/>
    </location>
</feature>
<dbReference type="PANTHER" id="PTHR11453:SF47">
    <property type="entry name" value="ANION EXCHANGE PROTEIN"/>
    <property type="match status" value="1"/>
</dbReference>
<keyword evidence="8 9" id="KW-0472">Membrane</keyword>
<dbReference type="NCBIfam" id="TIGR00834">
    <property type="entry name" value="ae"/>
    <property type="match status" value="1"/>
</dbReference>
<keyword evidence="6 9" id="KW-1133">Transmembrane helix</keyword>
<accession>A0A8K0P6N1</accession>
<sequence length="653" mass="72490">MEKHFHNIAYKAAEKKELLSAINEFLDDSIVLPPGNWERKALIPFDELKAKTLLPGDGKKPPHDDPLRRTRKPFGGMINDIKRRSPYYISDFIDGLNFPCFAAAIFIYFAALSGAITFGGLLGDKTENWIGISETLIATSFSGIIFAFFSGQPLVIVGATGPLLLYDESLYSFCAMNNIDFLAMRVWIGVWLGVIALIVVCVEGSVLVKMFTRFTQDIFATLISLLFIYESLLKLYQVFRKHPLGVSYCTIGGLITGNGTDNDTGVSNGWDSVGYSSNNSDVIELEGYGSNFSLHMDNGTIIIEDEGGSLHLTNQPNTALLCTILALGTFFIAYYLRQFRNSNFLGRSARRALGDFGVPIAIIAMVSMDYLIPDTYTEKLMVPEGLSPSRPDARGWIVSPTTIETWVAFAAVVPALLIYILLFMETHICELIIDNKDRKLRKGSGFHLDIVLVCLLNTGCGILGAPWMCAATVRSVAHVSAVTVMSRTHAPGDKPHIIEVKEQRLSALVVSVLVGVSVLMAPLLRLVPIAVLFGVFLYMGISSTNGIQFIDRLLLFFMPVKHHPRVPYVRRVQTMKMHLYTFIQLMCLVILWVVKSTQAALAFPFFLILMVPLRIHLKHCFSTSELHALDSSEAELDNEDDEPDFYTQARLPG</sequence>
<evidence type="ECO:0000256" key="10">
    <source>
        <dbReference type="SAM" id="MobiDB-lite"/>
    </source>
</evidence>
<feature type="transmembrane region" description="Helical" evidence="9">
    <location>
        <begin position="356"/>
        <end position="373"/>
    </location>
</feature>
<dbReference type="GO" id="GO:0008509">
    <property type="term" value="F:monoatomic anion transmembrane transporter activity"/>
    <property type="evidence" value="ECO:0007669"/>
    <property type="project" value="InterPro"/>
</dbReference>
<evidence type="ECO:0000256" key="7">
    <source>
        <dbReference type="ARBA" id="ARBA00023065"/>
    </source>
</evidence>
<feature type="domain" description="Bicarbonate transporter-like transmembrane" evidence="11">
    <location>
        <begin position="73"/>
        <end position="633"/>
    </location>
</feature>
<dbReference type="PRINTS" id="PR01231">
    <property type="entry name" value="HCO3TRNSPORT"/>
</dbReference>
<evidence type="ECO:0000259" key="12">
    <source>
        <dbReference type="Pfam" id="PF07565"/>
    </source>
</evidence>
<evidence type="ECO:0000313" key="13">
    <source>
        <dbReference type="EMBL" id="KAG8232819.1"/>
    </source>
</evidence>
<evidence type="ECO:0000256" key="9">
    <source>
        <dbReference type="RuleBase" id="RU362035"/>
    </source>
</evidence>
<dbReference type="Proteomes" id="UP000792457">
    <property type="component" value="Unassembled WGS sequence"/>
</dbReference>
<evidence type="ECO:0000259" key="11">
    <source>
        <dbReference type="Pfam" id="PF00955"/>
    </source>
</evidence>
<feature type="transmembrane region" description="Helical" evidence="9">
    <location>
        <begin position="406"/>
        <end position="433"/>
    </location>
</feature>
<feature type="domain" description="Band 3 cytoplasmic" evidence="12">
    <location>
        <begin position="2"/>
        <end position="38"/>
    </location>
</feature>
<keyword evidence="4" id="KW-1003">Cell membrane</keyword>
<dbReference type="Gene3D" id="3.40.930.10">
    <property type="entry name" value="Mannitol-specific EII, Chain A"/>
    <property type="match status" value="1"/>
</dbReference>
<dbReference type="SUPFAM" id="SSF55804">
    <property type="entry name" value="Phoshotransferase/anion transport protein"/>
    <property type="match status" value="1"/>
</dbReference>
<dbReference type="GO" id="GO:0005886">
    <property type="term" value="C:plasma membrane"/>
    <property type="evidence" value="ECO:0007669"/>
    <property type="project" value="UniProtKB-SubCell"/>
</dbReference>
<dbReference type="InterPro" id="IPR011531">
    <property type="entry name" value="HCO3_transpt-like_TM_dom"/>
</dbReference>
<comment type="caution">
    <text evidence="13">The sequence shown here is derived from an EMBL/GenBank/DDBJ whole genome shotgun (WGS) entry which is preliminary data.</text>
</comment>
<dbReference type="PANTHER" id="PTHR11453">
    <property type="entry name" value="ANION EXCHANGE PROTEIN"/>
    <property type="match status" value="1"/>
</dbReference>
<feature type="transmembrane region" description="Helical" evidence="9">
    <location>
        <begin position="318"/>
        <end position="336"/>
    </location>
</feature>
<keyword evidence="14" id="KW-1185">Reference proteome</keyword>
<feature type="transmembrane region" description="Helical" evidence="9">
    <location>
        <begin position="101"/>
        <end position="123"/>
    </location>
</feature>
<dbReference type="EMBL" id="KZ308656">
    <property type="protein sequence ID" value="KAG8232819.1"/>
    <property type="molecule type" value="Genomic_DNA"/>
</dbReference>
<evidence type="ECO:0000256" key="8">
    <source>
        <dbReference type="ARBA" id="ARBA00023136"/>
    </source>
</evidence>
<protein>
    <recommendedName>
        <fullName evidence="9">Anion exchange protein</fullName>
    </recommendedName>
</protein>
<feature type="transmembrane region" description="Helical" evidence="9">
    <location>
        <begin position="218"/>
        <end position="236"/>
    </location>
</feature>
<dbReference type="GO" id="GO:0051453">
    <property type="term" value="P:regulation of intracellular pH"/>
    <property type="evidence" value="ECO:0007669"/>
    <property type="project" value="TreeGrafter"/>
</dbReference>
<feature type="transmembrane region" description="Helical" evidence="9">
    <location>
        <begin position="577"/>
        <end position="594"/>
    </location>
</feature>
<dbReference type="InterPro" id="IPR016152">
    <property type="entry name" value="PTrfase/Anion_transptr"/>
</dbReference>